<sequence length="166" mass="17704">MRISFLPLFFLVLPLLEIAGFVIVGQEIGALATIGLVILSSVAGVALLRHQGTGTVNRVRATIEAGEDPSRQMASSAMSVIAAILLILPGFITSTIGLLILLPPVRALFWKLLGHHVIVTSPFGASGPRHGKDSHTIDLDSEDFSRNTPPGGQPDKNSPWRHISDD</sequence>
<dbReference type="EMBL" id="JBHSLL010000039">
    <property type="protein sequence ID" value="MFC5386617.1"/>
    <property type="molecule type" value="Genomic_DNA"/>
</dbReference>
<name>A0ABW0GY81_9HYPH</name>
<feature type="transmembrane region" description="Helical" evidence="2">
    <location>
        <begin position="80"/>
        <end position="102"/>
    </location>
</feature>
<feature type="transmembrane region" description="Helical" evidence="2">
    <location>
        <begin position="30"/>
        <end position="48"/>
    </location>
</feature>
<proteinExistence type="predicted"/>
<evidence type="ECO:0000313" key="4">
    <source>
        <dbReference type="Proteomes" id="UP001596016"/>
    </source>
</evidence>
<reference evidence="4" key="1">
    <citation type="journal article" date="2019" name="Int. J. Syst. Evol. Microbiol.">
        <title>The Global Catalogue of Microorganisms (GCM) 10K type strain sequencing project: providing services to taxonomists for standard genome sequencing and annotation.</title>
        <authorList>
            <consortium name="The Broad Institute Genomics Platform"/>
            <consortium name="The Broad Institute Genome Sequencing Center for Infectious Disease"/>
            <person name="Wu L."/>
            <person name="Ma J."/>
        </authorList>
    </citation>
    <scope>NUCLEOTIDE SEQUENCE [LARGE SCALE GENOMIC DNA]</scope>
    <source>
        <strain evidence="4">CGMCC 4.1415</strain>
    </source>
</reference>
<keyword evidence="4" id="KW-1185">Reference proteome</keyword>
<keyword evidence="2" id="KW-0812">Transmembrane</keyword>
<feature type="region of interest" description="Disordered" evidence="1">
    <location>
        <begin position="124"/>
        <end position="166"/>
    </location>
</feature>
<dbReference type="InterPro" id="IPR007313">
    <property type="entry name" value="FxsA"/>
</dbReference>
<dbReference type="PANTHER" id="PTHR35335:SF1">
    <property type="entry name" value="UPF0716 PROTEIN FXSA"/>
    <property type="match status" value="1"/>
</dbReference>
<evidence type="ECO:0000313" key="3">
    <source>
        <dbReference type="EMBL" id="MFC5386617.1"/>
    </source>
</evidence>
<dbReference type="Pfam" id="PF04186">
    <property type="entry name" value="FxsA"/>
    <property type="match status" value="1"/>
</dbReference>
<accession>A0ABW0GY81</accession>
<gene>
    <name evidence="3" type="ORF">ACFPLB_11665</name>
</gene>
<evidence type="ECO:0000256" key="2">
    <source>
        <dbReference type="SAM" id="Phobius"/>
    </source>
</evidence>
<dbReference type="RefSeq" id="WP_378229777.1">
    <property type="nucleotide sequence ID" value="NZ_JBHSLL010000039.1"/>
</dbReference>
<dbReference type="NCBIfam" id="NF008528">
    <property type="entry name" value="PRK11463.1-2"/>
    <property type="match status" value="1"/>
</dbReference>
<evidence type="ECO:0000256" key="1">
    <source>
        <dbReference type="SAM" id="MobiDB-lite"/>
    </source>
</evidence>
<keyword evidence="2" id="KW-1133">Transmembrane helix</keyword>
<dbReference type="PANTHER" id="PTHR35335">
    <property type="entry name" value="UPF0716 PROTEIN FXSA"/>
    <property type="match status" value="1"/>
</dbReference>
<keyword evidence="2" id="KW-0472">Membrane</keyword>
<comment type="caution">
    <text evidence="3">The sequence shown here is derived from an EMBL/GenBank/DDBJ whole genome shotgun (WGS) entry which is preliminary data.</text>
</comment>
<protein>
    <submittedName>
        <fullName evidence="3">FxsA family protein</fullName>
    </submittedName>
</protein>
<organism evidence="3 4">
    <name type="scientific">Aquamicrobium segne</name>
    <dbReference type="NCBI Taxonomy" id="469547"/>
    <lineage>
        <taxon>Bacteria</taxon>
        <taxon>Pseudomonadati</taxon>
        <taxon>Pseudomonadota</taxon>
        <taxon>Alphaproteobacteria</taxon>
        <taxon>Hyphomicrobiales</taxon>
        <taxon>Phyllobacteriaceae</taxon>
        <taxon>Aquamicrobium</taxon>
    </lineage>
</organism>
<dbReference type="Proteomes" id="UP001596016">
    <property type="component" value="Unassembled WGS sequence"/>
</dbReference>